<name>A0A1E7FG98_9STRA</name>
<evidence type="ECO:0000256" key="5">
    <source>
        <dbReference type="SAM" id="MobiDB-lite"/>
    </source>
</evidence>
<dbReference type="InParanoid" id="A0A1E7FG98"/>
<keyword evidence="2 4" id="KW-0863">Zinc-finger</keyword>
<proteinExistence type="predicted"/>
<evidence type="ECO:0000259" key="6">
    <source>
        <dbReference type="PROSITE" id="PS50865"/>
    </source>
</evidence>
<dbReference type="InterPro" id="IPR002893">
    <property type="entry name" value="Znf_MYND"/>
</dbReference>
<protein>
    <recommendedName>
        <fullName evidence="6">MYND-type domain-containing protein</fullName>
    </recommendedName>
</protein>
<dbReference type="Gene3D" id="6.10.140.2220">
    <property type="match status" value="1"/>
</dbReference>
<organism evidence="7 8">
    <name type="scientific">Fragilariopsis cylindrus CCMP1102</name>
    <dbReference type="NCBI Taxonomy" id="635003"/>
    <lineage>
        <taxon>Eukaryota</taxon>
        <taxon>Sar</taxon>
        <taxon>Stramenopiles</taxon>
        <taxon>Ochrophyta</taxon>
        <taxon>Bacillariophyta</taxon>
        <taxon>Bacillariophyceae</taxon>
        <taxon>Bacillariophycidae</taxon>
        <taxon>Bacillariales</taxon>
        <taxon>Bacillariaceae</taxon>
        <taxon>Fragilariopsis</taxon>
    </lineage>
</organism>
<dbReference type="AlphaFoldDB" id="A0A1E7FG98"/>
<dbReference type="PROSITE" id="PS50865">
    <property type="entry name" value="ZF_MYND_2"/>
    <property type="match status" value="1"/>
</dbReference>
<evidence type="ECO:0000313" key="7">
    <source>
        <dbReference type="EMBL" id="OEU17055.1"/>
    </source>
</evidence>
<feature type="compositionally biased region" description="Low complexity" evidence="5">
    <location>
        <begin position="469"/>
        <end position="483"/>
    </location>
</feature>
<dbReference type="GO" id="GO:0008270">
    <property type="term" value="F:zinc ion binding"/>
    <property type="evidence" value="ECO:0007669"/>
    <property type="project" value="UniProtKB-KW"/>
</dbReference>
<accession>A0A1E7FG98</accession>
<dbReference type="Proteomes" id="UP000095751">
    <property type="component" value="Unassembled WGS sequence"/>
</dbReference>
<dbReference type="PROSITE" id="PS01360">
    <property type="entry name" value="ZF_MYND_1"/>
    <property type="match status" value="1"/>
</dbReference>
<dbReference type="SUPFAM" id="SSF144232">
    <property type="entry name" value="HIT/MYND zinc finger-like"/>
    <property type="match status" value="1"/>
</dbReference>
<evidence type="ECO:0000256" key="1">
    <source>
        <dbReference type="ARBA" id="ARBA00022723"/>
    </source>
</evidence>
<feature type="domain" description="MYND-type" evidence="6">
    <location>
        <begin position="406"/>
        <end position="446"/>
    </location>
</feature>
<dbReference type="OrthoDB" id="9922773at2759"/>
<sequence length="515" mass="59375">MGKKSRKQKEKKEDRERLNQNGVTIDSINFGTQGPMLKGMKNDCMHDGMTTYILVGRKDWQKRRYLEQGSAIAAFGQRYAYQSTLLPNLTDISVIWIHLQEQSGLIDEQFVKIAHASPVSEIIDGGIDRESDYELARFKCELGIVSKCWMDVGKQEFSRVLPNPLSDGMRPMSKPDWLLEMEEKLDAIRCRDSALVLYLASHIPCNCLDKYGYVEKAKKEDKEAIANDTNDTKDEHKCDHVPTDSSRIVEECGAIMQEKVLKFSIFKSMQEDATYRDFKSLMKFFNDNHDYMSHHANDFATFAFSYATTIILDQRKYEWSERIANLGLLAEVFAEHGFDEVTEALQCMEDPKPRMKPYLRELYIEMRKTNTVSSFLRLLQKKISCNCVDELRGIMHAEGSDRNEVCDVCYRPCPKHKFLKCTGCKFEEYCSRECQRKDWASHKRTCKLLASAFEIDTDDEEEEKKQKQQNKTSSSSYTSPKSSTKSKVKINVTKKKAASDMKQGSISDFFAVKKK</sequence>
<keyword evidence="8" id="KW-1185">Reference proteome</keyword>
<dbReference type="EMBL" id="KV784358">
    <property type="protein sequence ID" value="OEU17055.1"/>
    <property type="molecule type" value="Genomic_DNA"/>
</dbReference>
<keyword evidence="1" id="KW-0479">Metal-binding</keyword>
<keyword evidence="3" id="KW-0862">Zinc</keyword>
<gene>
    <name evidence="7" type="ORF">FRACYDRAFT_239658</name>
</gene>
<feature type="region of interest" description="Disordered" evidence="5">
    <location>
        <begin position="459"/>
        <end position="515"/>
    </location>
</feature>
<dbReference type="Pfam" id="PF01753">
    <property type="entry name" value="zf-MYND"/>
    <property type="match status" value="1"/>
</dbReference>
<evidence type="ECO:0000256" key="4">
    <source>
        <dbReference type="PROSITE-ProRule" id="PRU00134"/>
    </source>
</evidence>
<evidence type="ECO:0000256" key="2">
    <source>
        <dbReference type="ARBA" id="ARBA00022771"/>
    </source>
</evidence>
<dbReference type="KEGG" id="fcy:FRACYDRAFT_239658"/>
<reference evidence="7 8" key="1">
    <citation type="submission" date="2016-09" db="EMBL/GenBank/DDBJ databases">
        <title>Extensive genetic diversity and differential bi-allelic expression allows diatom success in the polar Southern Ocean.</title>
        <authorList>
            <consortium name="DOE Joint Genome Institute"/>
            <person name="Mock T."/>
            <person name="Otillar R.P."/>
            <person name="Strauss J."/>
            <person name="Dupont C."/>
            <person name="Frickenhaus S."/>
            <person name="Maumus F."/>
            <person name="Mcmullan M."/>
            <person name="Sanges R."/>
            <person name="Schmutz J."/>
            <person name="Toseland A."/>
            <person name="Valas R."/>
            <person name="Veluchamy A."/>
            <person name="Ward B.J."/>
            <person name="Allen A."/>
            <person name="Barry K."/>
            <person name="Falciatore A."/>
            <person name="Ferrante M."/>
            <person name="Fortunato A.E."/>
            <person name="Gloeckner G."/>
            <person name="Gruber A."/>
            <person name="Hipkin R."/>
            <person name="Janech M."/>
            <person name="Kroth P."/>
            <person name="Leese F."/>
            <person name="Lindquist E."/>
            <person name="Lyon B.R."/>
            <person name="Martin J."/>
            <person name="Mayer C."/>
            <person name="Parker M."/>
            <person name="Quesneville H."/>
            <person name="Raymond J."/>
            <person name="Uhlig C."/>
            <person name="Valentin K.U."/>
            <person name="Worden A.Z."/>
            <person name="Armbrust E.V."/>
            <person name="Bowler C."/>
            <person name="Green B."/>
            <person name="Moulton V."/>
            <person name="Van Oosterhout C."/>
            <person name="Grigoriev I."/>
        </authorList>
    </citation>
    <scope>NUCLEOTIDE SEQUENCE [LARGE SCALE GENOMIC DNA]</scope>
    <source>
        <strain evidence="7 8">CCMP1102</strain>
    </source>
</reference>
<feature type="region of interest" description="Disordered" evidence="5">
    <location>
        <begin position="1"/>
        <end position="22"/>
    </location>
</feature>
<evidence type="ECO:0000256" key="3">
    <source>
        <dbReference type="ARBA" id="ARBA00022833"/>
    </source>
</evidence>
<evidence type="ECO:0000313" key="8">
    <source>
        <dbReference type="Proteomes" id="UP000095751"/>
    </source>
</evidence>
<feature type="compositionally biased region" description="Basic residues" evidence="5">
    <location>
        <begin position="484"/>
        <end position="496"/>
    </location>
</feature>